<accession>A0A087E6U1</accession>
<reference evidence="2 3" key="1">
    <citation type="submission" date="2014-03" db="EMBL/GenBank/DDBJ databases">
        <title>Genomics of Bifidobacteria.</title>
        <authorList>
            <person name="Ventura M."/>
            <person name="Milani C."/>
            <person name="Lugli G.A."/>
        </authorList>
    </citation>
    <scope>NUCLEOTIDE SEQUENCE [LARGE SCALE GENOMIC DNA]</scope>
    <source>
        <strain evidence="2 3">LMG 21395</strain>
    </source>
</reference>
<evidence type="ECO:0000313" key="2">
    <source>
        <dbReference type="EMBL" id="KFJ03492.1"/>
    </source>
</evidence>
<dbReference type="EMBL" id="JGZT01000005">
    <property type="protein sequence ID" value="KFJ03492.1"/>
    <property type="molecule type" value="Genomic_DNA"/>
</dbReference>
<organism evidence="2 3">
    <name type="scientific">Bifidobacterium thermacidophilum subsp. thermacidophilum</name>
    <dbReference type="NCBI Taxonomy" id="79262"/>
    <lineage>
        <taxon>Bacteria</taxon>
        <taxon>Bacillati</taxon>
        <taxon>Actinomycetota</taxon>
        <taxon>Actinomycetes</taxon>
        <taxon>Bifidobacteriales</taxon>
        <taxon>Bifidobacteriaceae</taxon>
        <taxon>Bifidobacterium</taxon>
    </lineage>
</organism>
<dbReference type="AlphaFoldDB" id="A0A087E6U1"/>
<sequence length="138" mass="15422">MRPVAGFGVGRAGRVVRLRRYLYVPVREPTQQPEDSRASERLRRRGRPASAIYAPIPRFLYPSPHNNSKIRAHPRQRGTDAHPNAMSCTGGQTGPPKYPNISKSPFARRCSNPEIHAHPRQHDGNTRPNATPCTSPQT</sequence>
<feature type="compositionally biased region" description="Polar residues" evidence="1">
    <location>
        <begin position="126"/>
        <end position="138"/>
    </location>
</feature>
<name>A0A087E6U1_9BIFI</name>
<gene>
    <name evidence="2" type="ORF">THER5_1974</name>
</gene>
<proteinExistence type="predicted"/>
<feature type="region of interest" description="Disordered" evidence="1">
    <location>
        <begin position="27"/>
        <end position="138"/>
    </location>
</feature>
<comment type="caution">
    <text evidence="2">The sequence shown here is derived from an EMBL/GenBank/DDBJ whole genome shotgun (WGS) entry which is preliminary data.</text>
</comment>
<protein>
    <submittedName>
        <fullName evidence="2">Uncharacterized protein</fullName>
    </submittedName>
</protein>
<evidence type="ECO:0000256" key="1">
    <source>
        <dbReference type="SAM" id="MobiDB-lite"/>
    </source>
</evidence>
<evidence type="ECO:0000313" key="3">
    <source>
        <dbReference type="Proteomes" id="UP000029003"/>
    </source>
</evidence>
<dbReference type="Proteomes" id="UP000029003">
    <property type="component" value="Unassembled WGS sequence"/>
</dbReference>
<feature type="compositionally biased region" description="Basic and acidic residues" evidence="1">
    <location>
        <begin position="115"/>
        <end position="125"/>
    </location>
</feature>